<protein>
    <submittedName>
        <fullName evidence="2">Uncharacterized protein</fullName>
    </submittedName>
</protein>
<feature type="compositionally biased region" description="Polar residues" evidence="1">
    <location>
        <begin position="10"/>
        <end position="19"/>
    </location>
</feature>
<dbReference type="EMBL" id="CBWN010000085">
    <property type="protein sequence ID" value="CDL27470.1"/>
    <property type="molecule type" value="Genomic_DNA"/>
</dbReference>
<evidence type="ECO:0000256" key="1">
    <source>
        <dbReference type="SAM" id="MobiDB-lite"/>
    </source>
</evidence>
<comment type="caution">
    <text evidence="2">The sequence shown here is derived from an EMBL/GenBank/DDBJ whole genome shotgun (WGS) entry which is preliminary data.</text>
</comment>
<sequence length="37" mass="4146">MRDRLKPTAYQHQATQANGNDKKDSECPVMSDDFSGC</sequence>
<proteinExistence type="predicted"/>
<accession>W1F0Y4</accession>
<name>W1F0Y4_ECOLX</name>
<evidence type="ECO:0000313" key="3">
    <source>
        <dbReference type="Proteomes" id="UP000019199"/>
    </source>
</evidence>
<organism evidence="2 3">
    <name type="scientific">Escherichia coli ISC7</name>
    <dbReference type="NCBI Taxonomy" id="1432555"/>
    <lineage>
        <taxon>Bacteria</taxon>
        <taxon>Pseudomonadati</taxon>
        <taxon>Pseudomonadota</taxon>
        <taxon>Gammaproteobacteria</taxon>
        <taxon>Enterobacterales</taxon>
        <taxon>Enterobacteriaceae</taxon>
        <taxon>Escherichia</taxon>
    </lineage>
</organism>
<feature type="region of interest" description="Disordered" evidence="1">
    <location>
        <begin position="1"/>
        <end position="37"/>
    </location>
</feature>
<reference evidence="2 3" key="1">
    <citation type="submission" date="2013-10" db="EMBL/GenBank/DDBJ databases">
        <title>Antibiotic resistance diversity of beta-lactamase producers in the General Hospital Vienna.</title>
        <authorList>
            <person name="Barisic I."/>
            <person name="Mitteregger D."/>
            <person name="Hirschl A.M."/>
            <person name="Noehammer C."/>
            <person name="Wiesinger-Mayr H."/>
        </authorList>
    </citation>
    <scope>NUCLEOTIDE SEQUENCE [LARGE SCALE GENOMIC DNA]</scope>
    <source>
        <strain evidence="2 3">ISC7</strain>
    </source>
</reference>
<evidence type="ECO:0000313" key="2">
    <source>
        <dbReference type="EMBL" id="CDL27470.1"/>
    </source>
</evidence>
<dbReference type="Proteomes" id="UP000019199">
    <property type="component" value="Unassembled WGS sequence"/>
</dbReference>
<dbReference type="AlphaFoldDB" id="W1F0Y4"/>